<keyword evidence="2" id="KW-1185">Reference proteome</keyword>
<evidence type="ECO:0008006" key="3">
    <source>
        <dbReference type="Google" id="ProtNLM"/>
    </source>
</evidence>
<evidence type="ECO:0000313" key="1">
    <source>
        <dbReference type="EMBL" id="RDU35485.1"/>
    </source>
</evidence>
<sequence>MRKRDMAIVRDLERFRCLTRDDIIDLHFNGLKQPITSCNTVLKRLRRDGHIEVNKDRQPYIYFPSPPGVKKDSAKIPHFLKIVEVYKDLLKYEPPKAFLVEPKYGKGFMEPDVFMIWKRAPFFVEIQRSVYSERVMGDKVNRYEAYFQSGEWQKEPWQPTERKVFPPVILVTDSRYKIDSSVVKFIQIQNIGQLVSLYEPQTEIKSTGSLKLKSG</sequence>
<dbReference type="OrthoDB" id="2903198at2"/>
<evidence type="ECO:0000313" key="2">
    <source>
        <dbReference type="Proteomes" id="UP000257144"/>
    </source>
</evidence>
<reference evidence="1 2" key="1">
    <citation type="submission" date="2018-07" db="EMBL/GenBank/DDBJ databases">
        <title>Bacillus sp. YLB-04 draft genome sequence.</title>
        <authorList>
            <person name="Yu L."/>
            <person name="Tang X."/>
        </authorList>
    </citation>
    <scope>NUCLEOTIDE SEQUENCE [LARGE SCALE GENOMIC DNA]</scope>
    <source>
        <strain evidence="1 2">YLB-04</strain>
    </source>
</reference>
<gene>
    <name evidence="1" type="ORF">DRW41_17240</name>
</gene>
<comment type="caution">
    <text evidence="1">The sequence shown here is derived from an EMBL/GenBank/DDBJ whole genome shotgun (WGS) entry which is preliminary data.</text>
</comment>
<dbReference type="Proteomes" id="UP000257144">
    <property type="component" value="Unassembled WGS sequence"/>
</dbReference>
<protein>
    <recommendedName>
        <fullName evidence="3">Replication-relaxation</fullName>
    </recommendedName>
</protein>
<accession>A0A3D8GLY6</accession>
<proteinExistence type="predicted"/>
<dbReference type="RefSeq" id="WP_115453269.1">
    <property type="nucleotide sequence ID" value="NZ_QNQT01000009.1"/>
</dbReference>
<organism evidence="1 2">
    <name type="scientific">Neobacillus piezotolerans</name>
    <dbReference type="NCBI Taxonomy" id="2259171"/>
    <lineage>
        <taxon>Bacteria</taxon>
        <taxon>Bacillati</taxon>
        <taxon>Bacillota</taxon>
        <taxon>Bacilli</taxon>
        <taxon>Bacillales</taxon>
        <taxon>Bacillaceae</taxon>
        <taxon>Neobacillus</taxon>
    </lineage>
</organism>
<dbReference type="AlphaFoldDB" id="A0A3D8GLY6"/>
<name>A0A3D8GLY6_9BACI</name>
<dbReference type="EMBL" id="QNQT01000009">
    <property type="protein sequence ID" value="RDU35485.1"/>
    <property type="molecule type" value="Genomic_DNA"/>
</dbReference>